<evidence type="ECO:0000256" key="1">
    <source>
        <dbReference type="ARBA" id="ARBA00006484"/>
    </source>
</evidence>
<evidence type="ECO:0000313" key="6">
    <source>
        <dbReference type="EMBL" id="RSU15760.1"/>
    </source>
</evidence>
<dbReference type="InterPro" id="IPR036291">
    <property type="entry name" value="NAD(P)-bd_dom_sf"/>
</dbReference>
<dbReference type="PRINTS" id="PR00080">
    <property type="entry name" value="SDRFAMILY"/>
</dbReference>
<evidence type="ECO:0008006" key="8">
    <source>
        <dbReference type="Google" id="ProtNLM"/>
    </source>
</evidence>
<comment type="caution">
    <text evidence="6">The sequence shown here is derived from an EMBL/GenBank/DDBJ whole genome shotgun (WGS) entry which is preliminary data.</text>
</comment>
<dbReference type="GO" id="GO:0008206">
    <property type="term" value="P:bile acid metabolic process"/>
    <property type="evidence" value="ECO:0007669"/>
    <property type="project" value="UniProtKB-ARBA"/>
</dbReference>
<dbReference type="AlphaFoldDB" id="A0A430B621"/>
<name>A0A430B621_9ENTE</name>
<proteinExistence type="inferred from homology"/>
<dbReference type="PRINTS" id="PR00081">
    <property type="entry name" value="GDHRDH"/>
</dbReference>
<dbReference type="PANTHER" id="PTHR43180">
    <property type="entry name" value="3-OXOACYL-(ACYL-CARRIER-PROTEIN) REDUCTASE (AFU_ORTHOLOGUE AFUA_6G11210)"/>
    <property type="match status" value="1"/>
</dbReference>
<keyword evidence="5" id="KW-0753">Steroid metabolism</keyword>
<evidence type="ECO:0000256" key="3">
    <source>
        <dbReference type="ARBA" id="ARBA00023027"/>
    </source>
</evidence>
<sequence length="260" mass="27664">MFSLENKVAVVTGAGSGIGLATVKRLANAGAKVVIGDITEQEELAKEIDGLFIRTDVSKEEDVSRFMETAEKKYGKIDIVINNAGIIFPATPLEELEQEMFRRTIDVNAFGVFYGLKHAPKHMKDGGVILNTSSVSAISAMPGYGAYGASKAMIIILTKTAAIELSPRKIRVNCICPTTIDTPQARAEGTDLELALSSIGYPLGRMGQAEECAALFHFLASDDCQYISGSAINIDGGFLAGPAIDLMDNALSNLAKEGKI</sequence>
<evidence type="ECO:0000256" key="4">
    <source>
        <dbReference type="ARBA" id="ARBA00023098"/>
    </source>
</evidence>
<dbReference type="CDD" id="cd05233">
    <property type="entry name" value="SDR_c"/>
    <property type="match status" value="1"/>
</dbReference>
<protein>
    <recommendedName>
        <fullName evidence="8">Short-chain dehydrogenase</fullName>
    </recommendedName>
</protein>
<dbReference type="NCBIfam" id="NF005559">
    <property type="entry name" value="PRK07231.1"/>
    <property type="match status" value="1"/>
</dbReference>
<keyword evidence="7" id="KW-1185">Reference proteome</keyword>
<dbReference type="FunFam" id="3.40.50.720:FF:000084">
    <property type="entry name" value="Short-chain dehydrogenase reductase"/>
    <property type="match status" value="1"/>
</dbReference>
<keyword evidence="4" id="KW-0443">Lipid metabolism</keyword>
<evidence type="ECO:0000256" key="2">
    <source>
        <dbReference type="ARBA" id="ARBA00023002"/>
    </source>
</evidence>
<dbReference type="EMBL" id="NGKA01000001">
    <property type="protein sequence ID" value="RSU15760.1"/>
    <property type="molecule type" value="Genomic_DNA"/>
</dbReference>
<gene>
    <name evidence="6" type="ORF">CBF29_00050</name>
</gene>
<reference evidence="6 7" key="1">
    <citation type="submission" date="2017-05" db="EMBL/GenBank/DDBJ databases">
        <title>Vagococcus spp. assemblies.</title>
        <authorList>
            <person name="Gulvik C.A."/>
        </authorList>
    </citation>
    <scope>NUCLEOTIDE SEQUENCE [LARGE SCALE GENOMIC DNA]</scope>
    <source>
        <strain evidence="6 7">CCUG 51432</strain>
    </source>
</reference>
<keyword evidence="3" id="KW-0520">NAD</keyword>
<keyword evidence="2" id="KW-0560">Oxidoreductase</keyword>
<dbReference type="Pfam" id="PF13561">
    <property type="entry name" value="adh_short_C2"/>
    <property type="match status" value="1"/>
</dbReference>
<comment type="similarity">
    <text evidence="1">Belongs to the short-chain dehydrogenases/reductases (SDR) family.</text>
</comment>
<evidence type="ECO:0000256" key="5">
    <source>
        <dbReference type="ARBA" id="ARBA00023221"/>
    </source>
</evidence>
<dbReference type="Gene3D" id="3.40.50.720">
    <property type="entry name" value="NAD(P)-binding Rossmann-like Domain"/>
    <property type="match status" value="1"/>
</dbReference>
<evidence type="ECO:0000313" key="7">
    <source>
        <dbReference type="Proteomes" id="UP000287605"/>
    </source>
</evidence>
<dbReference type="GO" id="GO:0016491">
    <property type="term" value="F:oxidoreductase activity"/>
    <property type="evidence" value="ECO:0007669"/>
    <property type="project" value="UniProtKB-KW"/>
</dbReference>
<dbReference type="InterPro" id="IPR002347">
    <property type="entry name" value="SDR_fam"/>
</dbReference>
<dbReference type="SUPFAM" id="SSF51735">
    <property type="entry name" value="NAD(P)-binding Rossmann-fold domains"/>
    <property type="match status" value="1"/>
</dbReference>
<organism evidence="6 7">
    <name type="scientific">Vagococcus elongatus</name>
    <dbReference type="NCBI Taxonomy" id="180344"/>
    <lineage>
        <taxon>Bacteria</taxon>
        <taxon>Bacillati</taxon>
        <taxon>Bacillota</taxon>
        <taxon>Bacilli</taxon>
        <taxon>Lactobacillales</taxon>
        <taxon>Enterococcaceae</taxon>
        <taxon>Vagococcus</taxon>
    </lineage>
</organism>
<accession>A0A430B621</accession>
<dbReference type="Proteomes" id="UP000287605">
    <property type="component" value="Unassembled WGS sequence"/>
</dbReference>
<dbReference type="PANTHER" id="PTHR43180:SF28">
    <property type="entry name" value="NAD(P)-BINDING ROSSMANN-FOLD SUPERFAMILY PROTEIN"/>
    <property type="match status" value="1"/>
</dbReference>